<organism evidence="3 4">
    <name type="scientific">Amanita muscaria (strain Koide BX008)</name>
    <dbReference type="NCBI Taxonomy" id="946122"/>
    <lineage>
        <taxon>Eukaryota</taxon>
        <taxon>Fungi</taxon>
        <taxon>Dikarya</taxon>
        <taxon>Basidiomycota</taxon>
        <taxon>Agaricomycotina</taxon>
        <taxon>Agaricomycetes</taxon>
        <taxon>Agaricomycetidae</taxon>
        <taxon>Agaricales</taxon>
        <taxon>Pluteineae</taxon>
        <taxon>Amanitaceae</taxon>
        <taxon>Amanita</taxon>
    </lineage>
</organism>
<protein>
    <recommendedName>
        <fullName evidence="2">Oxo-4-hydroxy-4-carboxy-5-ureidoimidazoline decarboxylase domain-containing protein</fullName>
    </recommendedName>
</protein>
<name>A0A0C2TQA4_AMAMK</name>
<evidence type="ECO:0000313" key="4">
    <source>
        <dbReference type="Proteomes" id="UP000054549"/>
    </source>
</evidence>
<dbReference type="PANTHER" id="PTHR37987:SF1">
    <property type="entry name" value="OXO-4-HYDROXY-4-CARBOXY-5-UREIDOIMIDAZOLINE DECARBOXYLASE DOMAIN-CONTAINING PROTEIN"/>
    <property type="match status" value="1"/>
</dbReference>
<dbReference type="GO" id="GO:0006144">
    <property type="term" value="P:purine nucleobase metabolic process"/>
    <property type="evidence" value="ECO:0007669"/>
    <property type="project" value="UniProtKB-KW"/>
</dbReference>
<keyword evidence="4" id="KW-1185">Reference proteome</keyword>
<dbReference type="Gene3D" id="1.10.3330.10">
    <property type="entry name" value="Oxo-4-hydroxy-4-carboxy-5-ureidoimidazoline decarboxylase"/>
    <property type="match status" value="1"/>
</dbReference>
<dbReference type="HOGENOM" id="CLU_092522_0_0_1"/>
<dbReference type="SUPFAM" id="SSF158694">
    <property type="entry name" value="UraD-Like"/>
    <property type="match status" value="1"/>
</dbReference>
<dbReference type="InterPro" id="IPR018020">
    <property type="entry name" value="OHCU_decarboxylase"/>
</dbReference>
<reference evidence="3 4" key="1">
    <citation type="submission" date="2014-04" db="EMBL/GenBank/DDBJ databases">
        <title>Evolutionary Origins and Diversification of the Mycorrhizal Mutualists.</title>
        <authorList>
            <consortium name="DOE Joint Genome Institute"/>
            <consortium name="Mycorrhizal Genomics Consortium"/>
            <person name="Kohler A."/>
            <person name="Kuo A."/>
            <person name="Nagy L.G."/>
            <person name="Floudas D."/>
            <person name="Copeland A."/>
            <person name="Barry K.W."/>
            <person name="Cichocki N."/>
            <person name="Veneault-Fourrey C."/>
            <person name="LaButti K."/>
            <person name="Lindquist E.A."/>
            <person name="Lipzen A."/>
            <person name="Lundell T."/>
            <person name="Morin E."/>
            <person name="Murat C."/>
            <person name="Riley R."/>
            <person name="Ohm R."/>
            <person name="Sun H."/>
            <person name="Tunlid A."/>
            <person name="Henrissat B."/>
            <person name="Grigoriev I.V."/>
            <person name="Hibbett D.S."/>
            <person name="Martin F."/>
        </authorList>
    </citation>
    <scope>NUCLEOTIDE SEQUENCE [LARGE SCALE GENOMIC DNA]</scope>
    <source>
        <strain evidence="3 4">Koide BX008</strain>
    </source>
</reference>
<dbReference type="AlphaFoldDB" id="A0A0C2TQA4"/>
<proteinExistence type="predicted"/>
<keyword evidence="1" id="KW-0659">Purine metabolism</keyword>
<dbReference type="OrthoDB" id="5398391at2759"/>
<dbReference type="InterPro" id="IPR036778">
    <property type="entry name" value="OHCU_decarboxylase_sf"/>
</dbReference>
<evidence type="ECO:0000256" key="1">
    <source>
        <dbReference type="ARBA" id="ARBA00022631"/>
    </source>
</evidence>
<dbReference type="Proteomes" id="UP000054549">
    <property type="component" value="Unassembled WGS sequence"/>
</dbReference>
<dbReference type="EMBL" id="KN818226">
    <property type="protein sequence ID" value="KIL69429.1"/>
    <property type="molecule type" value="Genomic_DNA"/>
</dbReference>
<evidence type="ECO:0000259" key="2">
    <source>
        <dbReference type="Pfam" id="PF09349"/>
    </source>
</evidence>
<dbReference type="Pfam" id="PF09349">
    <property type="entry name" value="OHCU_decarbox"/>
    <property type="match status" value="1"/>
</dbReference>
<evidence type="ECO:0000313" key="3">
    <source>
        <dbReference type="EMBL" id="KIL69429.1"/>
    </source>
</evidence>
<sequence length="202" mass="21960">MASLPSVQDVQNSSSQPDSPLAVALTILFEHSPILTSRLTPELVATFSEGLTLSTYPEFIDVALHHIGAWNTVSQSEFISGHPRIGESKHLSNLSAKEQGAQGLIPTPPEVLERLAYLNACYEVVYPGLRYITFVNGRTRAAIMEELEGVLGLQHSLSTVEPVITDLKPVAIDGDAWRAELTRAIDDIGRIAKSRLNALGVY</sequence>
<feature type="domain" description="Oxo-4-hydroxy-4-carboxy-5-ureidoimidazoline decarboxylase" evidence="2">
    <location>
        <begin position="21"/>
        <end position="148"/>
    </location>
</feature>
<dbReference type="PANTHER" id="PTHR37987">
    <property type="entry name" value="CHROMOSOME 9, WHOLE GENOME SHOTGUN SEQUENCE"/>
    <property type="match status" value="1"/>
</dbReference>
<gene>
    <name evidence="3" type="ORF">M378DRAFT_157689</name>
</gene>
<accession>A0A0C2TQA4</accession>
<dbReference type="InParanoid" id="A0A0C2TQA4"/>